<evidence type="ECO:0000313" key="1">
    <source>
        <dbReference type="EMBL" id="AHW60657.1"/>
    </source>
</evidence>
<dbReference type="HOGENOM" id="CLU_064891_2_1_10"/>
<dbReference type="EMBL" id="FOHT01000023">
    <property type="protein sequence ID" value="SET78865.1"/>
    <property type="molecule type" value="Genomic_DNA"/>
</dbReference>
<accession>X5DJD6</accession>
<dbReference type="RefSeq" id="WP_038560690.1">
    <property type="nucleotide sequence ID" value="NZ_FOHT01000023.1"/>
</dbReference>
<sequence length="293" mass="32766">MELRQAQRKQAKIKLALQGPSGSGKTMSALLLASGITDWSKIAVIDTENHSADLYAHLGDYNVLQLSQPFTPERYIKAIEACEEAGMEVVIIDSVSHEWEGSGGILDLHGKMAGNSFTNWNKVTPRHNAFVQKILQSNCHIISTIRTKTDYTLTEKNGKMVPEKVGLKGITRDGMDYEFTVVFDLDIKHQAKASKDRTGLFMDQSEEVITRNHGRKILDWCNSGKSVTEIKEEISSANTIDELRTILRTYPEYKKRLEPLAIARKEQLSTNIINLNPISSNGKQQHNPGTGKQ</sequence>
<name>X5DJD6_9BACT</name>
<evidence type="ECO:0000313" key="3">
    <source>
        <dbReference type="Proteomes" id="UP000023772"/>
    </source>
</evidence>
<dbReference type="Pfam" id="PF13479">
    <property type="entry name" value="AAA_24"/>
    <property type="match status" value="1"/>
</dbReference>
<dbReference type="eggNOG" id="COG0468">
    <property type="taxonomic scope" value="Bacteria"/>
</dbReference>
<evidence type="ECO:0000313" key="2">
    <source>
        <dbReference type="EMBL" id="SET78865.1"/>
    </source>
</evidence>
<dbReference type="Proteomes" id="UP000023772">
    <property type="component" value="Chromosome"/>
</dbReference>
<reference evidence="2 4" key="2">
    <citation type="submission" date="2016-10" db="EMBL/GenBank/DDBJ databases">
        <authorList>
            <person name="de Groot N.N."/>
        </authorList>
    </citation>
    <scope>NUCLEOTIDE SEQUENCE [LARGE SCALE GENOMIC DNA]</scope>
    <source>
        <strain evidence="2 4">DSM 25947</strain>
    </source>
</reference>
<organism evidence="2 4">
    <name type="scientific">Draconibacterium orientale</name>
    <dbReference type="NCBI Taxonomy" id="1168034"/>
    <lineage>
        <taxon>Bacteria</taxon>
        <taxon>Pseudomonadati</taxon>
        <taxon>Bacteroidota</taxon>
        <taxon>Bacteroidia</taxon>
        <taxon>Marinilabiliales</taxon>
        <taxon>Prolixibacteraceae</taxon>
        <taxon>Draconibacterium</taxon>
    </lineage>
</organism>
<dbReference type="AlphaFoldDB" id="X5DJD6"/>
<dbReference type="OrthoDB" id="1625426at2"/>
<dbReference type="InterPro" id="IPR027417">
    <property type="entry name" value="P-loop_NTPase"/>
</dbReference>
<keyword evidence="3" id="KW-1185">Reference proteome</keyword>
<gene>
    <name evidence="1" type="ORF">FH5T_16220</name>
    <name evidence="2" type="ORF">SAMN05444285_12356</name>
</gene>
<reference evidence="1 3" key="1">
    <citation type="submission" date="2014-03" db="EMBL/GenBank/DDBJ databases">
        <title>Complete genome sequence of a deeply braunched marine Bacteroidia bacterium Draconibacterium orientale type strain FH5T.</title>
        <authorList>
            <person name="Li X."/>
            <person name="Wang X."/>
            <person name="Xie Z."/>
            <person name="Du Z."/>
            <person name="Chen G."/>
        </authorList>
    </citation>
    <scope>NUCLEOTIDE SEQUENCE [LARGE SCALE GENOMIC DNA]</scope>
    <source>
        <strain evidence="1 3">FH5</strain>
    </source>
</reference>
<dbReference type="STRING" id="1168034.FH5T_16220"/>
<dbReference type="Proteomes" id="UP000181981">
    <property type="component" value="Unassembled WGS sequence"/>
</dbReference>
<protein>
    <submittedName>
        <fullName evidence="1">ATPase AAA</fullName>
    </submittedName>
    <submittedName>
        <fullName evidence="2">Signal recognition particle subunit FFH/SRP54 (Srp54)</fullName>
    </submittedName>
</protein>
<evidence type="ECO:0000313" key="4">
    <source>
        <dbReference type="Proteomes" id="UP000181981"/>
    </source>
</evidence>
<dbReference type="KEGG" id="dori:FH5T_16220"/>
<proteinExistence type="predicted"/>
<dbReference type="SUPFAM" id="SSF52540">
    <property type="entry name" value="P-loop containing nucleoside triphosphate hydrolases"/>
    <property type="match status" value="1"/>
</dbReference>
<dbReference type="Gene3D" id="3.40.50.300">
    <property type="entry name" value="P-loop containing nucleotide triphosphate hydrolases"/>
    <property type="match status" value="1"/>
</dbReference>
<dbReference type="EMBL" id="CP007451">
    <property type="protein sequence ID" value="AHW60657.1"/>
    <property type="molecule type" value="Genomic_DNA"/>
</dbReference>